<comment type="caution">
    <text evidence="2">The sequence shown here is derived from an EMBL/GenBank/DDBJ whole genome shotgun (WGS) entry which is preliminary data.</text>
</comment>
<dbReference type="SUPFAM" id="SSF48452">
    <property type="entry name" value="TPR-like"/>
    <property type="match status" value="1"/>
</dbReference>
<feature type="compositionally biased region" description="Basic and acidic residues" evidence="1">
    <location>
        <begin position="348"/>
        <end position="368"/>
    </location>
</feature>
<reference evidence="2 3" key="1">
    <citation type="journal article" date="2021" name="Nat. Plants">
        <title>The Taxus genome provides insights into paclitaxel biosynthesis.</title>
        <authorList>
            <person name="Xiong X."/>
            <person name="Gou J."/>
            <person name="Liao Q."/>
            <person name="Li Y."/>
            <person name="Zhou Q."/>
            <person name="Bi G."/>
            <person name="Li C."/>
            <person name="Du R."/>
            <person name="Wang X."/>
            <person name="Sun T."/>
            <person name="Guo L."/>
            <person name="Liang H."/>
            <person name="Lu P."/>
            <person name="Wu Y."/>
            <person name="Zhang Z."/>
            <person name="Ro D.K."/>
            <person name="Shang Y."/>
            <person name="Huang S."/>
            <person name="Yan J."/>
        </authorList>
    </citation>
    <scope>NUCLEOTIDE SEQUENCE [LARGE SCALE GENOMIC DNA]</scope>
    <source>
        <strain evidence="2">Ta-2019</strain>
    </source>
</reference>
<dbReference type="PANTHER" id="PTHR36888:SF2">
    <property type="entry name" value="TETRATRICOPEPTIDE REPEAT (TPR)-LIKE SUPERFAMILY PROTEIN"/>
    <property type="match status" value="1"/>
</dbReference>
<proteinExistence type="predicted"/>
<name>A0AA38G0D5_TAXCH</name>
<feature type="compositionally biased region" description="Basic and acidic residues" evidence="1">
    <location>
        <begin position="379"/>
        <end position="393"/>
    </location>
</feature>
<feature type="region of interest" description="Disordered" evidence="1">
    <location>
        <begin position="497"/>
        <end position="520"/>
    </location>
</feature>
<evidence type="ECO:0000313" key="2">
    <source>
        <dbReference type="EMBL" id="KAH9314162.1"/>
    </source>
</evidence>
<gene>
    <name evidence="2" type="ORF">KI387_022789</name>
</gene>
<dbReference type="AlphaFoldDB" id="A0AA38G0D5"/>
<feature type="compositionally biased region" description="Basic and acidic residues" evidence="1">
    <location>
        <begin position="303"/>
        <end position="335"/>
    </location>
</feature>
<dbReference type="OMA" id="MLYEAAD"/>
<feature type="compositionally biased region" description="Basic and acidic residues" evidence="1">
    <location>
        <begin position="267"/>
        <end position="277"/>
    </location>
</feature>
<organism evidence="2 3">
    <name type="scientific">Taxus chinensis</name>
    <name type="common">Chinese yew</name>
    <name type="synonym">Taxus wallichiana var. chinensis</name>
    <dbReference type="NCBI Taxonomy" id="29808"/>
    <lineage>
        <taxon>Eukaryota</taxon>
        <taxon>Viridiplantae</taxon>
        <taxon>Streptophyta</taxon>
        <taxon>Embryophyta</taxon>
        <taxon>Tracheophyta</taxon>
        <taxon>Spermatophyta</taxon>
        <taxon>Pinopsida</taxon>
        <taxon>Pinidae</taxon>
        <taxon>Conifers II</taxon>
        <taxon>Cupressales</taxon>
        <taxon>Taxaceae</taxon>
        <taxon>Taxus</taxon>
    </lineage>
</organism>
<feature type="compositionally biased region" description="Polar residues" evidence="1">
    <location>
        <begin position="278"/>
        <end position="287"/>
    </location>
</feature>
<evidence type="ECO:0000313" key="3">
    <source>
        <dbReference type="Proteomes" id="UP000824469"/>
    </source>
</evidence>
<dbReference type="PANTHER" id="PTHR36888">
    <property type="entry name" value="TETRATRICOPEPTIDE-LIKE HELICAL DOMAIN-CONTAINING PROTEIN-RELATED"/>
    <property type="match status" value="1"/>
</dbReference>
<sequence>MGSLALASSIIPCYNLPVSPPILKLRTKFYSKSKCNKKAQLTAFCCSGREGEYGGWDDFGPSNSLKWNNSIVGDWLENWENDRGKSLIVMGFGVGFAWSVARPRALWWVCLPLCGFMLLLFFHDYTTHDDSSRSCSKTTPISNKISSEHGRIRNQSSLSNQVSVLSDVILRFLSLDKTAQETLPMHNDISFGEFLQYIKAALQKSNKNTQPESLSKEFKLEPQIWRQILEEDEHVGSDVSDLKLRNALLKSSTVMAGAEDITVGKSETLRKSSESGTKDLTTNGYSQQSSFAELGQVMLNERRTLTGPVKNEDRQINTVDSRSRKGDNNQGEKWRSQINSQNLDECATEEHSTTNRGNDREQHDHKDGSVFQHSGRSKQLKELGKEGKQRSSDSRGIISQSAEHLDEKYVVKNLKSLDLLQNYTRRKYQVLANRDDVPMQSRRIKQSVGNPLTSSAAENEYSAKEHRLLETDEPSSVCLDESNILQNSFHLSEASKIEEPITSIQGGNHESRGDGNDIYGEQDSLAEKRSLVDDSDSDCYPQTAADWTKVPAYSHQSERLESFEAQNLPSSENLKEKNFQMCLDKGRSLLKEAKKDLWGKAEVGDTESMLYEAADLFSTAVALNPSSLVAVGQWGNTLLVLGELKLKISQNLRSLLLSRNISLSKKGHRYQPKELSRAMMDIETVAETLHEVCEECDKLLVEAGRKYRKALMMDKYDVRSLYNWGLALCFRAQLFSRGGERALKNADKMYLAAIDKFEAMMGISQNYAPD</sequence>
<feature type="region of interest" description="Disordered" evidence="1">
    <location>
        <begin position="303"/>
        <end position="398"/>
    </location>
</feature>
<dbReference type="EMBL" id="JAHRHJ020000005">
    <property type="protein sequence ID" value="KAH9314162.1"/>
    <property type="molecule type" value="Genomic_DNA"/>
</dbReference>
<feature type="non-terminal residue" evidence="2">
    <location>
        <position position="1"/>
    </location>
</feature>
<accession>A0AA38G0D5</accession>
<dbReference type="InterPro" id="IPR011990">
    <property type="entry name" value="TPR-like_helical_dom_sf"/>
</dbReference>
<feature type="region of interest" description="Disordered" evidence="1">
    <location>
        <begin position="267"/>
        <end position="287"/>
    </location>
</feature>
<protein>
    <submittedName>
        <fullName evidence="2">Uncharacterized protein</fullName>
    </submittedName>
</protein>
<evidence type="ECO:0000256" key="1">
    <source>
        <dbReference type="SAM" id="MobiDB-lite"/>
    </source>
</evidence>
<dbReference type="Gene3D" id="1.25.40.10">
    <property type="entry name" value="Tetratricopeptide repeat domain"/>
    <property type="match status" value="1"/>
</dbReference>
<keyword evidence="3" id="KW-1185">Reference proteome</keyword>
<dbReference type="Proteomes" id="UP000824469">
    <property type="component" value="Unassembled WGS sequence"/>
</dbReference>